<gene>
    <name evidence="1" type="ORF">JYE49_12085</name>
</gene>
<keyword evidence="1" id="KW-0547">Nucleotide-binding</keyword>
<reference evidence="1" key="1">
    <citation type="submission" date="2021-01" db="EMBL/GenBank/DDBJ databases">
        <title>Complete genome sequence of Clostridiales bacterium R-7.</title>
        <authorList>
            <person name="Mahoney-Kurpe S.C."/>
            <person name="Palevich N."/>
            <person name="Koike S."/>
            <person name="Moon C.D."/>
            <person name="Attwood G.T."/>
        </authorList>
    </citation>
    <scope>NUCLEOTIDE SEQUENCE</scope>
    <source>
        <strain evidence="1">R-7</strain>
    </source>
</reference>
<dbReference type="Proteomes" id="UP000682782">
    <property type="component" value="Chromosome"/>
</dbReference>
<name>A0AC61N2A7_9FIRM</name>
<dbReference type="EMBL" id="CP068393">
    <property type="protein sequence ID" value="QUC66585.1"/>
    <property type="molecule type" value="Genomic_DNA"/>
</dbReference>
<keyword evidence="1" id="KW-0067">ATP-binding</keyword>
<keyword evidence="2" id="KW-1185">Reference proteome</keyword>
<sequence length="159" mass="18454">MAKVIMTCGRICCGKSTYARKLQENRNAVVLSIDDITLTLFPEGAGEMHDTYVLRAEQYLLSLSLQILESGVDVILDWGLWTRAQRDRLRAFYTGHGVENEIHYLRLSPEEWERRIRKRNAEQNKEEPQSYYVDEGLLRKVDSLFEEPSDTETDLLIEA</sequence>
<organism evidence="1 2">
    <name type="scientific">Aristaeella hokkaidonensis</name>
    <dbReference type="NCBI Taxonomy" id="3046382"/>
    <lineage>
        <taxon>Bacteria</taxon>
        <taxon>Bacillati</taxon>
        <taxon>Bacillota</taxon>
        <taxon>Clostridia</taxon>
        <taxon>Eubacteriales</taxon>
        <taxon>Aristaeellaceae</taxon>
        <taxon>Aristaeella</taxon>
    </lineage>
</organism>
<protein>
    <submittedName>
        <fullName evidence="1">ATP-binding protein</fullName>
    </submittedName>
</protein>
<evidence type="ECO:0000313" key="1">
    <source>
        <dbReference type="EMBL" id="QUC66585.1"/>
    </source>
</evidence>
<accession>A0AC61N2A7</accession>
<proteinExistence type="predicted"/>
<evidence type="ECO:0000313" key="2">
    <source>
        <dbReference type="Proteomes" id="UP000682782"/>
    </source>
</evidence>